<proteinExistence type="predicted"/>
<dbReference type="InterPro" id="IPR049886">
    <property type="entry name" value="CFI_box_CTERM_dom"/>
</dbReference>
<dbReference type="OrthoDB" id="1149028at2"/>
<dbReference type="KEGG" id="sus:Acid_4138"/>
<accession>Q01Z13</accession>
<dbReference type="STRING" id="234267.Acid_4138"/>
<dbReference type="AlphaFoldDB" id="Q01Z13"/>
<dbReference type="HOGENOM" id="CLU_946287_0_0_0"/>
<sequence length="294" mass="32559">MGWAEGIVTDAPTGNGIFNATVYDYIDGYWGVNNVGWYATPNGFPGMTITGSALGHNPRSVQLSNSSIANDPAVGTVFWNIIALDRAASTGGGSTGGGCFIATAAYGSELAPEVRFLQNIRDNVLRQTRWGRRFFDELWQHYYRISPPIAKEMWADPKLREVVSWSIVEPWTNYMKLLMARPALEDEDLNRLEPGLRKFLGGLRDDMNGWLKQIEVPQSFRGQDPADSVRELNLVLGLVLKGSAGRRYLEDLRARGELPVFHSAIQRPALAQMLAAGGRSREEIDMILAAEAEQ</sequence>
<dbReference type="eggNOG" id="COG3794">
    <property type="taxonomic scope" value="Bacteria"/>
</dbReference>
<organism evidence="1">
    <name type="scientific">Solibacter usitatus (strain Ellin6076)</name>
    <dbReference type="NCBI Taxonomy" id="234267"/>
    <lineage>
        <taxon>Bacteria</taxon>
        <taxon>Pseudomonadati</taxon>
        <taxon>Acidobacteriota</taxon>
        <taxon>Terriglobia</taxon>
        <taxon>Bryobacterales</taxon>
        <taxon>Solibacteraceae</taxon>
        <taxon>Candidatus Solibacter</taxon>
    </lineage>
</organism>
<evidence type="ECO:0000313" key="1">
    <source>
        <dbReference type="EMBL" id="ABJ85102.1"/>
    </source>
</evidence>
<dbReference type="InParanoid" id="Q01Z13"/>
<gene>
    <name evidence="1" type="ordered locus">Acid_4138</name>
</gene>
<dbReference type="EMBL" id="CP000473">
    <property type="protein sequence ID" value="ABJ85102.1"/>
    <property type="molecule type" value="Genomic_DNA"/>
</dbReference>
<dbReference type="NCBIfam" id="NF041770">
    <property type="entry name" value="CFI_box_CTERM"/>
    <property type="match status" value="1"/>
</dbReference>
<protein>
    <submittedName>
        <fullName evidence="1">Uncharacterized protein</fullName>
    </submittedName>
</protein>
<name>Q01Z13_SOLUE</name>
<reference evidence="1" key="1">
    <citation type="submission" date="2006-10" db="EMBL/GenBank/DDBJ databases">
        <title>Complete sequence of Solibacter usitatus Ellin6076.</title>
        <authorList>
            <consortium name="US DOE Joint Genome Institute"/>
            <person name="Copeland A."/>
            <person name="Lucas S."/>
            <person name="Lapidus A."/>
            <person name="Barry K."/>
            <person name="Detter J.C."/>
            <person name="Glavina del Rio T."/>
            <person name="Hammon N."/>
            <person name="Israni S."/>
            <person name="Dalin E."/>
            <person name="Tice H."/>
            <person name="Pitluck S."/>
            <person name="Thompson L.S."/>
            <person name="Brettin T."/>
            <person name="Bruce D."/>
            <person name="Han C."/>
            <person name="Tapia R."/>
            <person name="Gilna P."/>
            <person name="Schmutz J."/>
            <person name="Larimer F."/>
            <person name="Land M."/>
            <person name="Hauser L."/>
            <person name="Kyrpides N."/>
            <person name="Mikhailova N."/>
            <person name="Janssen P.H."/>
            <person name="Kuske C.R."/>
            <person name="Richardson P."/>
        </authorList>
    </citation>
    <scope>NUCLEOTIDE SEQUENCE</scope>
    <source>
        <strain evidence="1">Ellin6076</strain>
    </source>
</reference>